<evidence type="ECO:0000313" key="10">
    <source>
        <dbReference type="Proteomes" id="UP001156682"/>
    </source>
</evidence>
<keyword evidence="6 8" id="KW-0472">Membrane</keyword>
<evidence type="ECO:0000256" key="8">
    <source>
        <dbReference type="SAM" id="Phobius"/>
    </source>
</evidence>
<keyword evidence="4 7" id="KW-0812">Transmembrane</keyword>
<reference evidence="10" key="1">
    <citation type="journal article" date="2019" name="Int. J. Syst. Evol. Microbiol.">
        <title>The Global Catalogue of Microorganisms (GCM) 10K type strain sequencing project: providing services to taxonomists for standard genome sequencing and annotation.</title>
        <authorList>
            <consortium name="The Broad Institute Genomics Platform"/>
            <consortium name="The Broad Institute Genome Sequencing Center for Infectious Disease"/>
            <person name="Wu L."/>
            <person name="Ma J."/>
        </authorList>
    </citation>
    <scope>NUCLEOTIDE SEQUENCE [LARGE SCALE GENOMIC DNA]</scope>
    <source>
        <strain evidence="10">NBRC 100033</strain>
    </source>
</reference>
<evidence type="ECO:0000256" key="7">
    <source>
        <dbReference type="RuleBase" id="RU003879"/>
    </source>
</evidence>
<dbReference type="EMBL" id="BSOR01000079">
    <property type="protein sequence ID" value="GLR65232.1"/>
    <property type="molecule type" value="Genomic_DNA"/>
</dbReference>
<comment type="subcellular location">
    <subcellularLocation>
        <location evidence="1">Cell membrane</location>
        <topology evidence="1">Single-pass membrane protein</topology>
    </subcellularLocation>
    <subcellularLocation>
        <location evidence="7">Cell membrane</location>
        <topology evidence="7">Single-pass type II membrane protein</topology>
    </subcellularLocation>
</comment>
<evidence type="ECO:0000256" key="6">
    <source>
        <dbReference type="ARBA" id="ARBA00023136"/>
    </source>
</evidence>
<keyword evidence="10" id="KW-1185">Reference proteome</keyword>
<keyword evidence="3" id="KW-1003">Cell membrane</keyword>
<dbReference type="RefSeq" id="WP_211251295.1">
    <property type="nucleotide sequence ID" value="NZ_BSOR01000079.1"/>
</dbReference>
<gene>
    <name evidence="9" type="ORF">GCM10007878_26710</name>
</gene>
<evidence type="ECO:0000256" key="5">
    <source>
        <dbReference type="ARBA" id="ARBA00022989"/>
    </source>
</evidence>
<dbReference type="Pfam" id="PF02472">
    <property type="entry name" value="ExbD"/>
    <property type="match status" value="1"/>
</dbReference>
<proteinExistence type="inferred from homology"/>
<accession>A0ABQ6A1Q5</accession>
<organism evidence="9 10">
    <name type="scientific">Marinospirillum insulare</name>
    <dbReference type="NCBI Taxonomy" id="217169"/>
    <lineage>
        <taxon>Bacteria</taxon>
        <taxon>Pseudomonadati</taxon>
        <taxon>Pseudomonadota</taxon>
        <taxon>Gammaproteobacteria</taxon>
        <taxon>Oceanospirillales</taxon>
        <taxon>Oceanospirillaceae</taxon>
        <taxon>Marinospirillum</taxon>
    </lineage>
</organism>
<evidence type="ECO:0000256" key="3">
    <source>
        <dbReference type="ARBA" id="ARBA00022475"/>
    </source>
</evidence>
<evidence type="ECO:0000256" key="1">
    <source>
        <dbReference type="ARBA" id="ARBA00004162"/>
    </source>
</evidence>
<comment type="caution">
    <text evidence="9">The sequence shown here is derived from an EMBL/GenBank/DDBJ whole genome shotgun (WGS) entry which is preliminary data.</text>
</comment>
<dbReference type="Gene3D" id="3.30.420.270">
    <property type="match status" value="1"/>
</dbReference>
<dbReference type="PANTHER" id="PTHR30558:SF13">
    <property type="entry name" value="BIOPOLYMER TRANSPORT PROTEIN EXBD2"/>
    <property type="match status" value="1"/>
</dbReference>
<dbReference type="PANTHER" id="PTHR30558">
    <property type="entry name" value="EXBD MEMBRANE COMPONENT OF PMF-DRIVEN MACROMOLECULE IMPORT SYSTEM"/>
    <property type="match status" value="1"/>
</dbReference>
<keyword evidence="7" id="KW-0813">Transport</keyword>
<dbReference type="InterPro" id="IPR003400">
    <property type="entry name" value="ExbD"/>
</dbReference>
<dbReference type="Proteomes" id="UP001156682">
    <property type="component" value="Unassembled WGS sequence"/>
</dbReference>
<keyword evidence="7" id="KW-0653">Protein transport</keyword>
<sequence>MRRSSLLNQEQDDTEVNLTPMLDVVFILLIFFIVTTSFVRESGIEVDPPQASTAEVQSQASILIAITGEGDVWVDKQPLALSALGPVVARLQAERPQSSVVIQADKSSRSGRLVEVMDKLRQAGVDKIALAAQQP</sequence>
<protein>
    <submittedName>
        <fullName evidence="9">Biopolymer transporter ExbD</fullName>
    </submittedName>
</protein>
<feature type="transmembrane region" description="Helical" evidence="8">
    <location>
        <begin position="20"/>
        <end position="39"/>
    </location>
</feature>
<name>A0ABQ6A1Q5_9GAMM</name>
<evidence type="ECO:0000256" key="2">
    <source>
        <dbReference type="ARBA" id="ARBA00005811"/>
    </source>
</evidence>
<evidence type="ECO:0000256" key="4">
    <source>
        <dbReference type="ARBA" id="ARBA00022692"/>
    </source>
</evidence>
<evidence type="ECO:0000313" key="9">
    <source>
        <dbReference type="EMBL" id="GLR65232.1"/>
    </source>
</evidence>
<keyword evidence="5 8" id="KW-1133">Transmembrane helix</keyword>
<comment type="similarity">
    <text evidence="2 7">Belongs to the ExbD/TolR family.</text>
</comment>